<keyword evidence="1" id="KW-0732">Signal</keyword>
<keyword evidence="2" id="KW-1185">Reference proteome</keyword>
<dbReference type="AlphaFoldDB" id="A0A7E4VB90"/>
<evidence type="ECO:0000313" key="3">
    <source>
        <dbReference type="WBParaSite" id="Pan_g18325.t1"/>
    </source>
</evidence>
<name>A0A7E4VB90_PANRE</name>
<dbReference type="Gene3D" id="3.40.50.1820">
    <property type="entry name" value="alpha/beta hydrolase"/>
    <property type="match status" value="1"/>
</dbReference>
<evidence type="ECO:0000313" key="2">
    <source>
        <dbReference type="Proteomes" id="UP000492821"/>
    </source>
</evidence>
<sequence length="429" mass="48464">MLSRVVLFACLLLPAINVNAYGVLNGLPPPEEVPLKRYIRKPGDPKAPSNPIVLVPGDGGTRLDANLTGKPDIVHYTCSRSTKDYFDLWLNLESFVPVAIDCWVDNMRLEFNTTLQRSDNSPGVDVRVPDFGTTDSVEWLDPSKASQGNYFAYIADTLVQWGYKKNKNLVAAGFDWRRSPLELDDFYVALKSLIQRTYYYNHETPVVVIGHSMGNPIMNYFYHHYVDAAWKAQFLASHVSIAGAWGGSMQIIKLFASGYNMDYYRIILPPSRLRAMQRSFTSSAFLFPHRGVWNENDAFAFTATRNYSVSNVEQFFKDVDYPLGIDQYKLASQALIIDAPGIPVHCIYGTDVQTPETFTWAKGYFPDYQPTTVYGDGDGTVNIKSLRVCNEWAEKEPKGSVHELKSADHMSILRDVRTVEILKKVLYGQ</sequence>
<dbReference type="WBParaSite" id="Pan_g18325.t1">
    <property type="protein sequence ID" value="Pan_g18325.t1"/>
    <property type="gene ID" value="Pan_g18325"/>
</dbReference>
<feature type="chain" id="PRO_5028986273" evidence="1">
    <location>
        <begin position="21"/>
        <end position="429"/>
    </location>
</feature>
<reference evidence="3" key="2">
    <citation type="submission" date="2020-10" db="UniProtKB">
        <authorList>
            <consortium name="WormBaseParasite"/>
        </authorList>
    </citation>
    <scope>IDENTIFICATION</scope>
</reference>
<evidence type="ECO:0000256" key="1">
    <source>
        <dbReference type="SAM" id="SignalP"/>
    </source>
</evidence>
<proteinExistence type="predicted"/>
<dbReference type="GO" id="GO:0006629">
    <property type="term" value="P:lipid metabolic process"/>
    <property type="evidence" value="ECO:0007669"/>
    <property type="project" value="InterPro"/>
</dbReference>
<dbReference type="InterPro" id="IPR003386">
    <property type="entry name" value="LACT/PDAT_acylTrfase"/>
</dbReference>
<dbReference type="GO" id="GO:0008374">
    <property type="term" value="F:O-acyltransferase activity"/>
    <property type="evidence" value="ECO:0007669"/>
    <property type="project" value="InterPro"/>
</dbReference>
<accession>A0A7E4VB90</accession>
<dbReference type="Proteomes" id="UP000492821">
    <property type="component" value="Unassembled WGS sequence"/>
</dbReference>
<dbReference type="Pfam" id="PF02450">
    <property type="entry name" value="LCAT"/>
    <property type="match status" value="2"/>
</dbReference>
<organism evidence="2 3">
    <name type="scientific">Panagrellus redivivus</name>
    <name type="common">Microworm</name>
    <dbReference type="NCBI Taxonomy" id="6233"/>
    <lineage>
        <taxon>Eukaryota</taxon>
        <taxon>Metazoa</taxon>
        <taxon>Ecdysozoa</taxon>
        <taxon>Nematoda</taxon>
        <taxon>Chromadorea</taxon>
        <taxon>Rhabditida</taxon>
        <taxon>Tylenchina</taxon>
        <taxon>Panagrolaimomorpha</taxon>
        <taxon>Panagrolaimoidea</taxon>
        <taxon>Panagrolaimidae</taxon>
        <taxon>Panagrellus</taxon>
    </lineage>
</organism>
<reference evidence="2" key="1">
    <citation type="journal article" date="2013" name="Genetics">
        <title>The draft genome and transcriptome of Panagrellus redivivus are shaped by the harsh demands of a free-living lifestyle.</title>
        <authorList>
            <person name="Srinivasan J."/>
            <person name="Dillman A.R."/>
            <person name="Macchietto M.G."/>
            <person name="Heikkinen L."/>
            <person name="Lakso M."/>
            <person name="Fracchia K.M."/>
            <person name="Antoshechkin I."/>
            <person name="Mortazavi A."/>
            <person name="Wong G."/>
            <person name="Sternberg P.W."/>
        </authorList>
    </citation>
    <scope>NUCLEOTIDE SEQUENCE [LARGE SCALE GENOMIC DNA]</scope>
    <source>
        <strain evidence="2">MT8872</strain>
    </source>
</reference>
<dbReference type="InterPro" id="IPR029058">
    <property type="entry name" value="AB_hydrolase_fold"/>
</dbReference>
<dbReference type="PANTHER" id="PTHR11440">
    <property type="entry name" value="LECITHIN-CHOLESTEROL ACYLTRANSFERASE-RELATED"/>
    <property type="match status" value="1"/>
</dbReference>
<protein>
    <submittedName>
        <fullName evidence="3">Group XV phospholipase A2</fullName>
    </submittedName>
</protein>
<dbReference type="SUPFAM" id="SSF53474">
    <property type="entry name" value="alpha/beta-Hydrolases"/>
    <property type="match status" value="1"/>
</dbReference>
<feature type="signal peptide" evidence="1">
    <location>
        <begin position="1"/>
        <end position="20"/>
    </location>
</feature>